<organism evidence="1 2">
    <name type="scientific">Metabacillus halosaccharovorans</name>
    <dbReference type="NCBI Taxonomy" id="930124"/>
    <lineage>
        <taxon>Bacteria</taxon>
        <taxon>Bacillati</taxon>
        <taxon>Bacillota</taxon>
        <taxon>Bacilli</taxon>
        <taxon>Bacillales</taxon>
        <taxon>Bacillaceae</taxon>
        <taxon>Metabacillus</taxon>
    </lineage>
</organism>
<reference evidence="1 2" key="1">
    <citation type="submission" date="2022-10" db="EMBL/GenBank/DDBJ databases">
        <title>Draft genome assembly of moderately radiation resistant bacterium Metabacillus halosaccharovorans.</title>
        <authorList>
            <person name="Pal S."/>
            <person name="Gopinathan A."/>
        </authorList>
    </citation>
    <scope>NUCLEOTIDE SEQUENCE [LARGE SCALE GENOMIC DNA]</scope>
    <source>
        <strain evidence="1 2">VITHBRA001</strain>
    </source>
</reference>
<keyword evidence="2" id="KW-1185">Reference proteome</keyword>
<sequence length="57" mass="6745">MGKNMKEGIVFQKDLIIQQLLKLNCFKSSDDRQLYELTLPELECEYRLVKEKNHSVS</sequence>
<protein>
    <submittedName>
        <fullName evidence="1">Fur-regulated basic protein FbpA</fullName>
    </submittedName>
</protein>
<dbReference type="EMBL" id="JAOYEY010000043">
    <property type="protein sequence ID" value="MCV9886753.1"/>
    <property type="molecule type" value="Genomic_DNA"/>
</dbReference>
<proteinExistence type="predicted"/>
<accession>A0ABT3DI64</accession>
<dbReference type="InterPro" id="IPR025072">
    <property type="entry name" value="Fur_reg_FbpA"/>
</dbReference>
<evidence type="ECO:0000313" key="1">
    <source>
        <dbReference type="EMBL" id="MCV9886753.1"/>
    </source>
</evidence>
<evidence type="ECO:0000313" key="2">
    <source>
        <dbReference type="Proteomes" id="UP001526147"/>
    </source>
</evidence>
<comment type="caution">
    <text evidence="1">The sequence shown here is derived from an EMBL/GenBank/DDBJ whole genome shotgun (WGS) entry which is preliminary data.</text>
</comment>
<dbReference type="RefSeq" id="WP_264143297.1">
    <property type="nucleotide sequence ID" value="NZ_JAOYEY010000043.1"/>
</dbReference>
<dbReference type="Proteomes" id="UP001526147">
    <property type="component" value="Unassembled WGS sequence"/>
</dbReference>
<dbReference type="Pfam" id="PF13076">
    <property type="entry name" value="Fur_reg_FbpA"/>
    <property type="match status" value="1"/>
</dbReference>
<name>A0ABT3DI64_9BACI</name>
<gene>
    <name evidence="1" type="ORF">OIH86_14030</name>
</gene>